<dbReference type="GO" id="GO:0003677">
    <property type="term" value="F:DNA binding"/>
    <property type="evidence" value="ECO:0007669"/>
    <property type="project" value="UniProtKB-KW"/>
</dbReference>
<dbReference type="GO" id="GO:0000156">
    <property type="term" value="F:phosphorelay response regulator activity"/>
    <property type="evidence" value="ECO:0007669"/>
    <property type="project" value="InterPro"/>
</dbReference>
<sequence>MPPIFTWQGKQLYAIKPEEIALLCAEGDYTKVILADNTFFRVKKTLSATLTKLPTEIFIRIHRSYAVSINHIKTLDRQQLAVGEHFIPISKQYFNSIVEKLNILG</sequence>
<keyword evidence="3" id="KW-1185">Reference proteome</keyword>
<reference evidence="2 3" key="1">
    <citation type="submission" date="2015-04" db="EMBL/GenBank/DDBJ databases">
        <title>Whole genome shotgun sequence of Flavihumibacter petaseus NBRC 106054.</title>
        <authorList>
            <person name="Miyazawa S."/>
            <person name="Hosoyama A."/>
            <person name="Hashimoto M."/>
            <person name="Noguchi M."/>
            <person name="Tsuchikane K."/>
            <person name="Ohji S."/>
            <person name="Yamazoe A."/>
            <person name="Ichikawa N."/>
            <person name="Kimura A."/>
            <person name="Fujita N."/>
        </authorList>
    </citation>
    <scope>NUCLEOTIDE SEQUENCE [LARGE SCALE GENOMIC DNA]</scope>
    <source>
        <strain evidence="2 3">NBRC 106054</strain>
    </source>
</reference>
<comment type="caution">
    <text evidence="2">The sequence shown here is derived from an EMBL/GenBank/DDBJ whole genome shotgun (WGS) entry which is preliminary data.</text>
</comment>
<dbReference type="Pfam" id="PF04397">
    <property type="entry name" value="LytTR"/>
    <property type="match status" value="1"/>
</dbReference>
<dbReference type="Proteomes" id="UP000033121">
    <property type="component" value="Unassembled WGS sequence"/>
</dbReference>
<dbReference type="EMBL" id="BBWV01000003">
    <property type="protein sequence ID" value="GAO43985.1"/>
    <property type="molecule type" value="Genomic_DNA"/>
</dbReference>
<keyword evidence="2" id="KW-0238">DNA-binding</keyword>
<dbReference type="PROSITE" id="PS50930">
    <property type="entry name" value="HTH_LYTTR"/>
    <property type="match status" value="1"/>
</dbReference>
<dbReference type="AlphaFoldDB" id="A0A0E9N3Q0"/>
<name>A0A0E9N3Q0_9BACT</name>
<dbReference type="PANTHER" id="PTHR37299:SF1">
    <property type="entry name" value="STAGE 0 SPORULATION PROTEIN A HOMOLOG"/>
    <property type="match status" value="1"/>
</dbReference>
<evidence type="ECO:0000313" key="3">
    <source>
        <dbReference type="Proteomes" id="UP000033121"/>
    </source>
</evidence>
<organism evidence="2 3">
    <name type="scientific">Flavihumibacter petaseus NBRC 106054</name>
    <dbReference type="NCBI Taxonomy" id="1220578"/>
    <lineage>
        <taxon>Bacteria</taxon>
        <taxon>Pseudomonadati</taxon>
        <taxon>Bacteroidota</taxon>
        <taxon>Chitinophagia</taxon>
        <taxon>Chitinophagales</taxon>
        <taxon>Chitinophagaceae</taxon>
        <taxon>Flavihumibacter</taxon>
    </lineage>
</organism>
<proteinExistence type="predicted"/>
<dbReference type="InterPro" id="IPR046947">
    <property type="entry name" value="LytR-like"/>
</dbReference>
<evidence type="ECO:0000259" key="1">
    <source>
        <dbReference type="PROSITE" id="PS50930"/>
    </source>
</evidence>
<dbReference type="STRING" id="1220578.FPE01S_03_00240"/>
<gene>
    <name evidence="2" type="ORF">FPE01S_03_00240</name>
</gene>
<dbReference type="Gene3D" id="2.40.50.1020">
    <property type="entry name" value="LytTr DNA-binding domain"/>
    <property type="match status" value="1"/>
</dbReference>
<protein>
    <submittedName>
        <fullName evidence="2">Putative DNA-binding protein</fullName>
    </submittedName>
</protein>
<dbReference type="SMART" id="SM00850">
    <property type="entry name" value="LytTR"/>
    <property type="match status" value="1"/>
</dbReference>
<accession>A0A0E9N3Q0</accession>
<dbReference type="RefSeq" id="WP_169749178.1">
    <property type="nucleotide sequence ID" value="NZ_BBWV01000003.1"/>
</dbReference>
<evidence type="ECO:0000313" key="2">
    <source>
        <dbReference type="EMBL" id="GAO43985.1"/>
    </source>
</evidence>
<dbReference type="InterPro" id="IPR007492">
    <property type="entry name" value="LytTR_DNA-bd_dom"/>
</dbReference>
<feature type="domain" description="HTH LytTR-type" evidence="1">
    <location>
        <begin position="9"/>
        <end position="103"/>
    </location>
</feature>
<dbReference type="PANTHER" id="PTHR37299">
    <property type="entry name" value="TRANSCRIPTIONAL REGULATOR-RELATED"/>
    <property type="match status" value="1"/>
</dbReference>